<proteinExistence type="predicted"/>
<reference evidence="2" key="2">
    <citation type="journal article" date="2015" name="Gigascience">
        <title>Reconstructing a comprehensive transcriptome assembly of a white-pupal translocated strain of the pest fruit fly Bactrocera cucurbitae.</title>
        <authorList>
            <person name="Sim S.B."/>
            <person name="Calla B."/>
            <person name="Hall B."/>
            <person name="DeRego T."/>
            <person name="Geib S.M."/>
        </authorList>
    </citation>
    <scope>NUCLEOTIDE SEQUENCE</scope>
</reference>
<dbReference type="InterPro" id="IPR036397">
    <property type="entry name" value="RNaseH_sf"/>
</dbReference>
<reference evidence="2" key="1">
    <citation type="submission" date="2014-11" db="EMBL/GenBank/DDBJ databases">
        <authorList>
            <person name="Geib S."/>
        </authorList>
    </citation>
    <scope>NUCLEOTIDE SEQUENCE</scope>
</reference>
<feature type="domain" description="RNase H type-1" evidence="1">
    <location>
        <begin position="1"/>
        <end position="39"/>
    </location>
</feature>
<dbReference type="PROSITE" id="PS50879">
    <property type="entry name" value="RNASE_H_1"/>
    <property type="match status" value="1"/>
</dbReference>
<dbReference type="Gene3D" id="3.30.420.10">
    <property type="entry name" value="Ribonuclease H-like superfamily/Ribonuclease H"/>
    <property type="match status" value="1"/>
</dbReference>
<sequence>MKNKNNWLLPHKLRIMWVPSHSGIIGNMLADSIAKEMCHSPTITSPLFVKGDIYRLIAQLRSTNLAADWVIYNHHYSRINPNRTKPNFPTSLAVNLITPYIRLRIGHTIITNAHLLDGSRISQCPFCESTVSVLHLLVFCPALDSLRLINFNNDDPIQLLMNPTISNISKIYNYLKDTDLLRCI</sequence>
<dbReference type="GO" id="GO:0004523">
    <property type="term" value="F:RNA-DNA hybrid ribonuclease activity"/>
    <property type="evidence" value="ECO:0007669"/>
    <property type="project" value="InterPro"/>
</dbReference>
<accession>A0A0A1X925</accession>
<dbReference type="SUPFAM" id="SSF53098">
    <property type="entry name" value="Ribonuclease H-like"/>
    <property type="match status" value="1"/>
</dbReference>
<dbReference type="AlphaFoldDB" id="A0A0A1X925"/>
<dbReference type="InterPro" id="IPR012337">
    <property type="entry name" value="RNaseH-like_sf"/>
</dbReference>
<evidence type="ECO:0000259" key="1">
    <source>
        <dbReference type="PROSITE" id="PS50879"/>
    </source>
</evidence>
<name>A0A0A1X925_ZEUCU</name>
<evidence type="ECO:0000313" key="2">
    <source>
        <dbReference type="EMBL" id="JAD07632.1"/>
    </source>
</evidence>
<dbReference type="EMBL" id="GBXI01006660">
    <property type="protein sequence ID" value="JAD07632.1"/>
    <property type="molecule type" value="Transcribed_RNA"/>
</dbReference>
<dbReference type="GO" id="GO:0003676">
    <property type="term" value="F:nucleic acid binding"/>
    <property type="evidence" value="ECO:0007669"/>
    <property type="project" value="InterPro"/>
</dbReference>
<dbReference type="InterPro" id="IPR002156">
    <property type="entry name" value="RNaseH_domain"/>
</dbReference>
<gene>
    <name evidence="2" type="primary">rnhA</name>
    <name evidence="2" type="ORF">g.55475</name>
</gene>
<protein>
    <submittedName>
        <fullName evidence="2">Ribonuclease H</fullName>
    </submittedName>
</protein>
<organism evidence="2">
    <name type="scientific">Zeugodacus cucurbitae</name>
    <name type="common">Melon fruit fly</name>
    <name type="synonym">Bactrocera cucurbitae</name>
    <dbReference type="NCBI Taxonomy" id="28588"/>
    <lineage>
        <taxon>Eukaryota</taxon>
        <taxon>Metazoa</taxon>
        <taxon>Ecdysozoa</taxon>
        <taxon>Arthropoda</taxon>
        <taxon>Hexapoda</taxon>
        <taxon>Insecta</taxon>
        <taxon>Pterygota</taxon>
        <taxon>Neoptera</taxon>
        <taxon>Endopterygota</taxon>
        <taxon>Diptera</taxon>
        <taxon>Brachycera</taxon>
        <taxon>Muscomorpha</taxon>
        <taxon>Tephritoidea</taxon>
        <taxon>Tephritidae</taxon>
        <taxon>Zeugodacus</taxon>
        <taxon>Zeugodacus</taxon>
    </lineage>
</organism>